<comment type="caution">
    <text evidence="3">The sequence shown here is derived from an EMBL/GenBank/DDBJ whole genome shotgun (WGS) entry which is preliminary data.</text>
</comment>
<feature type="region of interest" description="Disordered" evidence="1">
    <location>
        <begin position="28"/>
        <end position="89"/>
    </location>
</feature>
<feature type="non-terminal residue" evidence="3">
    <location>
        <position position="1"/>
    </location>
</feature>
<feature type="transmembrane region" description="Helical" evidence="2">
    <location>
        <begin position="87"/>
        <end position="109"/>
    </location>
</feature>
<sequence length="117" mass="11759">VFSFSWKGVQLADGKDAVATDDEAIQLTVKPVKSAEPNPSSPTPTKPSTAKPTGSKGSGSARKPAGKPVVGKTVGRGSKGVPKTGDATLPAGAVGVMVLGGAAAIAIGARRRRRRQE</sequence>
<proteinExistence type="predicted"/>
<keyword evidence="2" id="KW-1133">Transmembrane helix</keyword>
<protein>
    <submittedName>
        <fullName evidence="3">LPXTG cell wall anchor domain-containing protein</fullName>
    </submittedName>
</protein>
<dbReference type="AlphaFoldDB" id="A0A7X9TCJ6"/>
<evidence type="ECO:0000256" key="2">
    <source>
        <dbReference type="SAM" id="Phobius"/>
    </source>
</evidence>
<feature type="compositionally biased region" description="Low complexity" evidence="1">
    <location>
        <begin position="46"/>
        <end position="55"/>
    </location>
</feature>
<organism evidence="3 4">
    <name type="scientific">Parafannyhessea umbonata</name>
    <dbReference type="NCBI Taxonomy" id="604330"/>
    <lineage>
        <taxon>Bacteria</taxon>
        <taxon>Bacillati</taxon>
        <taxon>Actinomycetota</taxon>
        <taxon>Coriobacteriia</taxon>
        <taxon>Coriobacteriales</taxon>
        <taxon>Atopobiaceae</taxon>
        <taxon>Parafannyhessea</taxon>
    </lineage>
</organism>
<evidence type="ECO:0000313" key="3">
    <source>
        <dbReference type="EMBL" id="NMF26737.1"/>
    </source>
</evidence>
<keyword evidence="2" id="KW-0472">Membrane</keyword>
<accession>A0A7X9TCJ6</accession>
<keyword evidence="2" id="KW-0812">Transmembrane</keyword>
<dbReference type="EMBL" id="JABAGR010000014">
    <property type="protein sequence ID" value="NMF26737.1"/>
    <property type="molecule type" value="Genomic_DNA"/>
</dbReference>
<dbReference type="NCBIfam" id="TIGR01167">
    <property type="entry name" value="LPXTG_anchor"/>
    <property type="match status" value="1"/>
</dbReference>
<evidence type="ECO:0000256" key="1">
    <source>
        <dbReference type="SAM" id="MobiDB-lite"/>
    </source>
</evidence>
<evidence type="ECO:0000313" key="4">
    <source>
        <dbReference type="Proteomes" id="UP000565613"/>
    </source>
</evidence>
<reference evidence="3 4" key="1">
    <citation type="submission" date="2020-04" db="EMBL/GenBank/DDBJ databases">
        <authorList>
            <person name="Hitch T.C.A."/>
            <person name="Wylensek D."/>
            <person name="Clavel T."/>
        </authorList>
    </citation>
    <scope>NUCLEOTIDE SEQUENCE [LARGE SCALE GENOMIC DNA]</scope>
    <source>
        <strain evidence="3 4">105184</strain>
    </source>
</reference>
<gene>
    <name evidence="3" type="ORF">HF885_09975</name>
</gene>
<dbReference type="Proteomes" id="UP000565613">
    <property type="component" value="Unassembled WGS sequence"/>
</dbReference>
<dbReference type="RefSeq" id="WP_170104761.1">
    <property type="nucleotide sequence ID" value="NZ_JABAGR010000014.1"/>
</dbReference>
<name>A0A7X9TCJ6_9ACTN</name>